<sequence length="52" mass="5765">RIEKAQEVEPALKKALSIKGPVVMDFRIDREENVYPMVPPGVALNEMVDGLA</sequence>
<gene>
    <name evidence="1" type="ORF">S01H1_11756</name>
</gene>
<evidence type="ECO:0000313" key="1">
    <source>
        <dbReference type="EMBL" id="GAF81907.1"/>
    </source>
</evidence>
<dbReference type="Gene3D" id="3.40.50.970">
    <property type="match status" value="1"/>
</dbReference>
<organism evidence="1">
    <name type="scientific">marine sediment metagenome</name>
    <dbReference type="NCBI Taxonomy" id="412755"/>
    <lineage>
        <taxon>unclassified sequences</taxon>
        <taxon>metagenomes</taxon>
        <taxon>ecological metagenomes</taxon>
    </lineage>
</organism>
<dbReference type="SUPFAM" id="SSF52518">
    <property type="entry name" value="Thiamin diphosphate-binding fold (THDP-binding)"/>
    <property type="match status" value="1"/>
</dbReference>
<dbReference type="EMBL" id="BARS01006004">
    <property type="protein sequence ID" value="GAF81907.1"/>
    <property type="molecule type" value="Genomic_DNA"/>
</dbReference>
<protein>
    <recommendedName>
        <fullName evidence="2">Thiamine pyrophosphate enzyme TPP-binding domain-containing protein</fullName>
    </recommendedName>
</protein>
<reference evidence="1" key="1">
    <citation type="journal article" date="2014" name="Front. Microbiol.">
        <title>High frequency of phylogenetically diverse reductive dehalogenase-homologous genes in deep subseafloor sedimentary metagenomes.</title>
        <authorList>
            <person name="Kawai M."/>
            <person name="Futagami T."/>
            <person name="Toyoda A."/>
            <person name="Takaki Y."/>
            <person name="Nishi S."/>
            <person name="Hori S."/>
            <person name="Arai W."/>
            <person name="Tsubouchi T."/>
            <person name="Morono Y."/>
            <person name="Uchiyama I."/>
            <person name="Ito T."/>
            <person name="Fujiyama A."/>
            <person name="Inagaki F."/>
            <person name="Takami H."/>
        </authorList>
    </citation>
    <scope>NUCLEOTIDE SEQUENCE</scope>
    <source>
        <strain evidence="1">Expedition CK06-06</strain>
    </source>
</reference>
<comment type="caution">
    <text evidence="1">The sequence shown here is derived from an EMBL/GenBank/DDBJ whole genome shotgun (WGS) entry which is preliminary data.</text>
</comment>
<proteinExistence type="predicted"/>
<dbReference type="AlphaFoldDB" id="X0T152"/>
<dbReference type="InterPro" id="IPR029061">
    <property type="entry name" value="THDP-binding"/>
</dbReference>
<name>X0T152_9ZZZZ</name>
<accession>X0T152</accession>
<feature type="non-terminal residue" evidence="1">
    <location>
        <position position="1"/>
    </location>
</feature>
<evidence type="ECO:0008006" key="2">
    <source>
        <dbReference type="Google" id="ProtNLM"/>
    </source>
</evidence>